<keyword evidence="1" id="KW-0436">Ligase</keyword>
<reference evidence="8 9" key="1">
    <citation type="submission" date="2023-03" db="EMBL/GenBank/DDBJ databases">
        <title>Draft genome sequence of the bacteria which degrade cell wall of Tricholomamatutake.</title>
        <authorList>
            <person name="Konishi Y."/>
            <person name="Fukuta Y."/>
            <person name="Shirasaka N."/>
        </authorList>
    </citation>
    <scope>NUCLEOTIDE SEQUENCE [LARGE SCALE GENOMIC DNA]</scope>
    <source>
        <strain evidence="9">mu1</strain>
    </source>
</reference>
<evidence type="ECO:0000313" key="8">
    <source>
        <dbReference type="EMBL" id="GLX71404.1"/>
    </source>
</evidence>
<keyword evidence="5" id="KW-0067">ATP-binding</keyword>
<dbReference type="Pfam" id="PF00958">
    <property type="entry name" value="GMP_synt_C"/>
    <property type="match status" value="1"/>
</dbReference>
<evidence type="ECO:0000256" key="1">
    <source>
        <dbReference type="ARBA" id="ARBA00022598"/>
    </source>
</evidence>
<keyword evidence="9" id="KW-1185">Reference proteome</keyword>
<feature type="domain" description="GMP synthase C-terminal" evidence="7">
    <location>
        <begin position="4"/>
        <end position="59"/>
    </location>
</feature>
<evidence type="ECO:0000259" key="7">
    <source>
        <dbReference type="Pfam" id="PF00958"/>
    </source>
</evidence>
<evidence type="ECO:0000313" key="9">
    <source>
        <dbReference type="Proteomes" id="UP001157114"/>
    </source>
</evidence>
<sequence>MYTVGIRRAVTSIDGMTADWARIPWDVLEKISVRIVNEVDNVNRIVYDVTSKPPATIEWE</sequence>
<comment type="caution">
    <text evidence="8">The sequence shown here is derived from an EMBL/GenBank/DDBJ whole genome shotgun (WGS) entry which is preliminary data.</text>
</comment>
<evidence type="ECO:0000256" key="6">
    <source>
        <dbReference type="ARBA" id="ARBA00031356"/>
    </source>
</evidence>
<keyword evidence="4" id="KW-0658">Purine biosynthesis</keyword>
<dbReference type="PANTHER" id="PTHR11922">
    <property type="entry name" value="GMP SYNTHASE-RELATED"/>
    <property type="match status" value="1"/>
</dbReference>
<name>A0ABQ6GKE8_9BACL</name>
<dbReference type="InterPro" id="IPR001674">
    <property type="entry name" value="GMP_synth_C"/>
</dbReference>
<evidence type="ECO:0000256" key="2">
    <source>
        <dbReference type="ARBA" id="ARBA00022741"/>
    </source>
</evidence>
<dbReference type="PANTHER" id="PTHR11922:SF2">
    <property type="entry name" value="GMP SYNTHASE [GLUTAMINE-HYDROLYZING]"/>
    <property type="match status" value="1"/>
</dbReference>
<proteinExistence type="predicted"/>
<accession>A0ABQ6GKE8</accession>
<dbReference type="SUPFAM" id="SSF54810">
    <property type="entry name" value="GMP synthetase C-terminal dimerisation domain"/>
    <property type="match status" value="1"/>
</dbReference>
<keyword evidence="3" id="KW-0332">GMP biosynthesis</keyword>
<organism evidence="8 9">
    <name type="scientific">Paenibacillus glycanilyticus</name>
    <dbReference type="NCBI Taxonomy" id="126569"/>
    <lineage>
        <taxon>Bacteria</taxon>
        <taxon>Bacillati</taxon>
        <taxon>Bacillota</taxon>
        <taxon>Bacilli</taxon>
        <taxon>Bacillales</taxon>
        <taxon>Paenibacillaceae</taxon>
        <taxon>Paenibacillus</taxon>
    </lineage>
</organism>
<dbReference type="Proteomes" id="UP001157114">
    <property type="component" value="Unassembled WGS sequence"/>
</dbReference>
<evidence type="ECO:0000256" key="4">
    <source>
        <dbReference type="ARBA" id="ARBA00022755"/>
    </source>
</evidence>
<dbReference type="EMBL" id="BSSQ01000032">
    <property type="protein sequence ID" value="GLX71404.1"/>
    <property type="molecule type" value="Genomic_DNA"/>
</dbReference>
<evidence type="ECO:0000256" key="3">
    <source>
        <dbReference type="ARBA" id="ARBA00022749"/>
    </source>
</evidence>
<gene>
    <name evidence="8" type="ORF">MU1_57540</name>
</gene>
<keyword evidence="2" id="KW-0547">Nucleotide-binding</keyword>
<dbReference type="Gene3D" id="3.30.300.10">
    <property type="match status" value="1"/>
</dbReference>
<evidence type="ECO:0000256" key="5">
    <source>
        <dbReference type="ARBA" id="ARBA00022840"/>
    </source>
</evidence>
<protein>
    <recommendedName>
        <fullName evidence="6">Glutamine amidotransferase</fullName>
    </recommendedName>
</protein>